<dbReference type="SUPFAM" id="SSF51338">
    <property type="entry name" value="Composite domain of metallo-dependent hydrolases"/>
    <property type="match status" value="1"/>
</dbReference>
<protein>
    <submittedName>
        <fullName evidence="4">Aminoacylase</fullName>
    </submittedName>
</protein>
<evidence type="ECO:0000259" key="3">
    <source>
        <dbReference type="Pfam" id="PF07969"/>
    </source>
</evidence>
<accession>A0ABM7X059</accession>
<dbReference type="Proteomes" id="UP001162891">
    <property type="component" value="Chromosome"/>
</dbReference>
<keyword evidence="2" id="KW-0378">Hydrolase</keyword>
<evidence type="ECO:0000256" key="2">
    <source>
        <dbReference type="ARBA" id="ARBA00022801"/>
    </source>
</evidence>
<keyword evidence="5" id="KW-1185">Reference proteome</keyword>
<dbReference type="EMBL" id="AP025591">
    <property type="protein sequence ID" value="BDG05178.1"/>
    <property type="molecule type" value="Genomic_DNA"/>
</dbReference>
<dbReference type="RefSeq" id="WP_248353741.1">
    <property type="nucleotide sequence ID" value="NZ_AP025591.1"/>
</dbReference>
<dbReference type="PANTHER" id="PTHR11113">
    <property type="entry name" value="N-ACETYLGLUCOSAMINE-6-PHOSPHATE DEACETYLASE"/>
    <property type="match status" value="1"/>
</dbReference>
<evidence type="ECO:0000256" key="1">
    <source>
        <dbReference type="ARBA" id="ARBA00010716"/>
    </source>
</evidence>
<comment type="similarity">
    <text evidence="1">Belongs to the metallo-dependent hydrolases superfamily. NagA family.</text>
</comment>
<name>A0ABM7X059_9BACT</name>
<sequence>MDLDLVVANGLVIDGTGGPQFRADVGIRRGRIEVVARAGGLAGARVVDASGLAVAPGFVDLDSHADWAVAQEGAAAALARWLRQGVTTLIGGACGYSSAPVLGGGAEALARQGAFLRDGPFVPRWRTFGEFLDVVEGDGVPLNVGFLVGQNTLRAQAMGAATSPAPPEALRTMLDETREALRAGALGFSANAAFAPGAFADAAELGALARLVAREGGLFAVHARAYTRLSSAYRPSIAGGPHNLRAIRDLVELARGTGARLQISHLMLAGRRTWRTCDAVLGCLDAARAEGVDVAFDAAPYTVAVGPIQLLFPAAFVASFPESDRPGGARALRLLSGLQRGLLGMGPDDVRLRRAGGHPALAPLEGRSFAEIAHRLGVSPTDAQLHIARRAGMNGASVLVGALSGDRHDDAPLRALLLHPLCAIATNAASTRAGPQNPSATGAFPRFLGRYVRELALVPLEEAVRRMTSLPAARLGLARVGRVAEGCWADLTVFDPATVRDAADPERADAAPEGIRTVLVSGVPVVDAGRVVDGVLPGRVLRSGPA</sequence>
<dbReference type="Pfam" id="PF07969">
    <property type="entry name" value="Amidohydro_3"/>
    <property type="match status" value="1"/>
</dbReference>
<dbReference type="Gene3D" id="3.30.1490.130">
    <property type="entry name" value="D-aminoacylase. Domain 3"/>
    <property type="match status" value="1"/>
</dbReference>
<reference evidence="5" key="1">
    <citation type="journal article" date="2022" name="Int. J. Syst. Evol. Microbiol.">
        <title>Anaeromyxobacter oryzae sp. nov., Anaeromyxobacter diazotrophicus sp. nov. and Anaeromyxobacter paludicola sp. nov., isolated from paddy soils.</title>
        <authorList>
            <person name="Itoh H."/>
            <person name="Xu Z."/>
            <person name="Mise K."/>
            <person name="Masuda Y."/>
            <person name="Ushijima N."/>
            <person name="Hayakawa C."/>
            <person name="Shiratori Y."/>
            <person name="Senoo K."/>
        </authorList>
    </citation>
    <scope>NUCLEOTIDE SEQUENCE [LARGE SCALE GENOMIC DNA]</scope>
    <source>
        <strain evidence="5">Red232</strain>
    </source>
</reference>
<evidence type="ECO:0000313" key="5">
    <source>
        <dbReference type="Proteomes" id="UP001162891"/>
    </source>
</evidence>
<dbReference type="PANTHER" id="PTHR11113:SF14">
    <property type="entry name" value="N-ACETYLGLUCOSAMINE-6-PHOSPHATE DEACETYLASE"/>
    <property type="match status" value="1"/>
</dbReference>
<dbReference type="SUPFAM" id="SSF51556">
    <property type="entry name" value="Metallo-dependent hydrolases"/>
    <property type="match status" value="1"/>
</dbReference>
<proteinExistence type="inferred from homology"/>
<evidence type="ECO:0000313" key="4">
    <source>
        <dbReference type="EMBL" id="BDG05178.1"/>
    </source>
</evidence>
<feature type="domain" description="Amidohydrolase 3" evidence="3">
    <location>
        <begin position="45"/>
        <end position="526"/>
    </location>
</feature>
<dbReference type="InterPro" id="IPR011059">
    <property type="entry name" value="Metal-dep_hydrolase_composite"/>
</dbReference>
<dbReference type="InterPro" id="IPR032466">
    <property type="entry name" value="Metal_Hydrolase"/>
</dbReference>
<dbReference type="InterPro" id="IPR023100">
    <property type="entry name" value="D-aminoacylase_insert_dom_sf"/>
</dbReference>
<gene>
    <name evidence="4" type="ORF">AMOR_41740</name>
</gene>
<organism evidence="4 5">
    <name type="scientific">Anaeromyxobacter oryzae</name>
    <dbReference type="NCBI Taxonomy" id="2918170"/>
    <lineage>
        <taxon>Bacteria</taxon>
        <taxon>Pseudomonadati</taxon>
        <taxon>Myxococcota</taxon>
        <taxon>Myxococcia</taxon>
        <taxon>Myxococcales</taxon>
        <taxon>Cystobacterineae</taxon>
        <taxon>Anaeromyxobacteraceae</taxon>
        <taxon>Anaeromyxobacter</taxon>
    </lineage>
</organism>
<dbReference type="Gene3D" id="3.20.20.140">
    <property type="entry name" value="Metal-dependent hydrolases"/>
    <property type="match status" value="1"/>
</dbReference>
<dbReference type="InterPro" id="IPR013108">
    <property type="entry name" value="Amidohydro_3"/>
</dbReference>
<dbReference type="Gene3D" id="2.30.40.10">
    <property type="entry name" value="Urease, subunit C, domain 1"/>
    <property type="match status" value="1"/>
</dbReference>